<evidence type="ECO:0000259" key="7">
    <source>
        <dbReference type="PROSITE" id="PS50949"/>
    </source>
</evidence>
<comment type="similarity">
    <text evidence="1">In the C-terminal section; belongs to the class-I pyridoxal-phosphate-dependent aminotransferase family.</text>
</comment>
<evidence type="ECO:0000256" key="6">
    <source>
        <dbReference type="SAM" id="MobiDB-lite"/>
    </source>
</evidence>
<proteinExistence type="inferred from homology"/>
<feature type="domain" description="HTH gntR-type" evidence="7">
    <location>
        <begin position="13"/>
        <end position="81"/>
    </location>
</feature>
<dbReference type="PRINTS" id="PR00035">
    <property type="entry name" value="HTHGNTR"/>
</dbReference>
<dbReference type="PANTHER" id="PTHR46577:SF1">
    <property type="entry name" value="HTH-TYPE TRANSCRIPTIONAL REGULATORY PROTEIN GABR"/>
    <property type="match status" value="1"/>
</dbReference>
<dbReference type="SUPFAM" id="SSF46785">
    <property type="entry name" value="Winged helix' DNA-binding domain"/>
    <property type="match status" value="1"/>
</dbReference>
<dbReference type="Pfam" id="PF00155">
    <property type="entry name" value="Aminotran_1_2"/>
    <property type="match status" value="1"/>
</dbReference>
<evidence type="ECO:0000256" key="2">
    <source>
        <dbReference type="ARBA" id="ARBA00022898"/>
    </source>
</evidence>
<dbReference type="InterPro" id="IPR000524">
    <property type="entry name" value="Tscrpt_reg_HTH_GntR"/>
</dbReference>
<keyword evidence="3" id="KW-0805">Transcription regulation</keyword>
<reference evidence="8 9" key="2">
    <citation type="submission" date="2023-10" db="EMBL/GenBank/DDBJ databases">
        <authorList>
            <person name="Han X.F."/>
        </authorList>
    </citation>
    <scope>NUCLEOTIDE SEQUENCE [LARGE SCALE GENOMIC DNA]</scope>
    <source>
        <strain evidence="8 9">KCTC 39840</strain>
    </source>
</reference>
<dbReference type="InterPro" id="IPR051446">
    <property type="entry name" value="HTH_trans_reg/aminotransferase"/>
</dbReference>
<dbReference type="InterPro" id="IPR015424">
    <property type="entry name" value="PyrdxlP-dep_Trfase"/>
</dbReference>
<dbReference type="CDD" id="cd07377">
    <property type="entry name" value="WHTH_GntR"/>
    <property type="match status" value="1"/>
</dbReference>
<dbReference type="PROSITE" id="PS50949">
    <property type="entry name" value="HTH_GNTR"/>
    <property type="match status" value="1"/>
</dbReference>
<keyword evidence="8" id="KW-0808">Transferase</keyword>
<comment type="caution">
    <text evidence="8">The sequence shown here is derived from an EMBL/GenBank/DDBJ whole genome shotgun (WGS) entry which is preliminary data.</text>
</comment>
<evidence type="ECO:0000256" key="3">
    <source>
        <dbReference type="ARBA" id="ARBA00023015"/>
    </source>
</evidence>
<dbReference type="InterPro" id="IPR004839">
    <property type="entry name" value="Aminotransferase_I/II_large"/>
</dbReference>
<feature type="region of interest" description="Disordered" evidence="6">
    <location>
        <begin position="73"/>
        <end position="115"/>
    </location>
</feature>
<evidence type="ECO:0000256" key="4">
    <source>
        <dbReference type="ARBA" id="ARBA00023125"/>
    </source>
</evidence>
<accession>A0ABU4HY13</accession>
<dbReference type="RefSeq" id="WP_318600633.1">
    <property type="nucleotide sequence ID" value="NZ_JAWSTH010000123.1"/>
</dbReference>
<evidence type="ECO:0000313" key="8">
    <source>
        <dbReference type="EMBL" id="MDW5598166.1"/>
    </source>
</evidence>
<evidence type="ECO:0000256" key="1">
    <source>
        <dbReference type="ARBA" id="ARBA00005384"/>
    </source>
</evidence>
<dbReference type="Gene3D" id="3.40.640.10">
    <property type="entry name" value="Type I PLP-dependent aspartate aminotransferase-like (Major domain)"/>
    <property type="match status" value="1"/>
</dbReference>
<dbReference type="InterPro" id="IPR036388">
    <property type="entry name" value="WH-like_DNA-bd_sf"/>
</dbReference>
<sequence>MDLLLDLDTAPGTTLRRRAEHALREAVRSGRLAPGTRLPSTRALAVELGVSRGVVVEAYAQLAAEGYLRTHRGGGTTVAGTGAPVQDRGSAVADRGAAGANSGAPDADRGAPDALGGTDWAGEAVAAGEAAVPMRHDLRPALPALAGFPRAAWLASLSRVLRALPDERLGYPDPAGVPELRETLAAYLGRVRGVRAAPHQIVVTGGLRDALTLLWSTLAAQGATRIAVERPGWRGWSQTAAAAGLTSVPLAVDRDGAVVESLASGAAGEVGARGAVVDAVAVTPAHQFPTGAVLSPQRRGALVAWAQRSGGLIVEDDYDAEFRYDRKPIGSLQGLAPDVVVYGGSASKTLAPAVRLGWLVLPPALVEPVAAEQRRRGGTPAPLDQLAFADIVARGELDRHLRRQRRRYRRQRDALLAALARELPQIEVDGAAAGLHAVLRLPPQLDERAVREAARARGVAVEAIGHGPPALVVGYANVTEPAVPAAVAALAEAVRAVERGQSERPATSRGLDGVR</sequence>
<keyword evidence="4" id="KW-0238">DNA-binding</keyword>
<dbReference type="Gene3D" id="1.10.10.10">
    <property type="entry name" value="Winged helix-like DNA-binding domain superfamily/Winged helix DNA-binding domain"/>
    <property type="match status" value="1"/>
</dbReference>
<keyword evidence="9" id="KW-1185">Reference proteome</keyword>
<evidence type="ECO:0000313" key="9">
    <source>
        <dbReference type="Proteomes" id="UP001284601"/>
    </source>
</evidence>
<dbReference type="PANTHER" id="PTHR46577">
    <property type="entry name" value="HTH-TYPE TRANSCRIPTIONAL REGULATORY PROTEIN GABR"/>
    <property type="match status" value="1"/>
</dbReference>
<reference evidence="9" key="1">
    <citation type="submission" date="2023-07" db="EMBL/GenBank/DDBJ databases">
        <title>Conexibacter stalactiti sp. nov., isolated from stalactites in a lava cave and emended description of the genus Conexibacter.</title>
        <authorList>
            <person name="Lee S.D."/>
        </authorList>
    </citation>
    <scope>NUCLEOTIDE SEQUENCE [LARGE SCALE GENOMIC DNA]</scope>
    <source>
        <strain evidence="9">KCTC 39840</strain>
    </source>
</reference>
<dbReference type="InterPro" id="IPR036390">
    <property type="entry name" value="WH_DNA-bd_sf"/>
</dbReference>
<dbReference type="InterPro" id="IPR015421">
    <property type="entry name" value="PyrdxlP-dep_Trfase_major"/>
</dbReference>
<protein>
    <submittedName>
        <fullName evidence="8">PLP-dependent aminotransferase family protein</fullName>
    </submittedName>
</protein>
<dbReference type="Pfam" id="PF00392">
    <property type="entry name" value="GntR"/>
    <property type="match status" value="1"/>
</dbReference>
<keyword evidence="8" id="KW-0032">Aminotransferase</keyword>
<name>A0ABU4HY13_9ACTN</name>
<dbReference type="EMBL" id="JAWSTH010000123">
    <property type="protein sequence ID" value="MDW5598166.1"/>
    <property type="molecule type" value="Genomic_DNA"/>
</dbReference>
<dbReference type="CDD" id="cd00609">
    <property type="entry name" value="AAT_like"/>
    <property type="match status" value="1"/>
</dbReference>
<keyword evidence="5" id="KW-0804">Transcription</keyword>
<keyword evidence="2" id="KW-0663">Pyridoxal phosphate</keyword>
<dbReference type="GO" id="GO:0008483">
    <property type="term" value="F:transaminase activity"/>
    <property type="evidence" value="ECO:0007669"/>
    <property type="project" value="UniProtKB-KW"/>
</dbReference>
<dbReference type="SMART" id="SM00345">
    <property type="entry name" value="HTH_GNTR"/>
    <property type="match status" value="1"/>
</dbReference>
<dbReference type="SUPFAM" id="SSF53383">
    <property type="entry name" value="PLP-dependent transferases"/>
    <property type="match status" value="1"/>
</dbReference>
<organism evidence="8 9">
    <name type="scientific">Conexibacter stalactiti</name>
    <dbReference type="NCBI Taxonomy" id="1940611"/>
    <lineage>
        <taxon>Bacteria</taxon>
        <taxon>Bacillati</taxon>
        <taxon>Actinomycetota</taxon>
        <taxon>Thermoleophilia</taxon>
        <taxon>Solirubrobacterales</taxon>
        <taxon>Conexibacteraceae</taxon>
        <taxon>Conexibacter</taxon>
    </lineage>
</organism>
<gene>
    <name evidence="8" type="ORF">R7226_27665</name>
</gene>
<dbReference type="Proteomes" id="UP001284601">
    <property type="component" value="Unassembled WGS sequence"/>
</dbReference>
<evidence type="ECO:0000256" key="5">
    <source>
        <dbReference type="ARBA" id="ARBA00023163"/>
    </source>
</evidence>